<evidence type="ECO:0000256" key="6">
    <source>
        <dbReference type="PROSITE-ProRule" id="PRU00042"/>
    </source>
</evidence>
<evidence type="ECO:0000256" key="5">
    <source>
        <dbReference type="ARBA" id="ARBA00022833"/>
    </source>
</evidence>
<dbReference type="EMBL" id="LRBV02000007">
    <property type="status" value="NOT_ANNOTATED_CDS"/>
    <property type="molecule type" value="Genomic_DNA"/>
</dbReference>
<dbReference type="SMART" id="SM00355">
    <property type="entry name" value="ZnF_C2H2"/>
    <property type="match status" value="3"/>
</dbReference>
<evidence type="ECO:0000256" key="7">
    <source>
        <dbReference type="SAM" id="Phobius"/>
    </source>
</evidence>
<keyword evidence="2" id="KW-0479">Metal-binding</keyword>
<proteinExistence type="predicted"/>
<keyword evidence="3" id="KW-0677">Repeat</keyword>
<dbReference type="GO" id="GO:0008270">
    <property type="term" value="F:zinc ion binding"/>
    <property type="evidence" value="ECO:0007669"/>
    <property type="project" value="UniProtKB-KW"/>
</dbReference>
<keyword evidence="7" id="KW-1133">Transmembrane helix</keyword>
<dbReference type="GO" id="GO:0005737">
    <property type="term" value="C:cytoplasm"/>
    <property type="evidence" value="ECO:0007669"/>
    <property type="project" value="TreeGrafter"/>
</dbReference>
<dbReference type="AlphaFoldDB" id="A0A7N2M1W0"/>
<feature type="domain" description="C2H2-type" evidence="8">
    <location>
        <begin position="272"/>
        <end position="302"/>
    </location>
</feature>
<reference evidence="10" key="2">
    <citation type="submission" date="2021-01" db="UniProtKB">
        <authorList>
            <consortium name="EnsemblPlants"/>
        </authorList>
    </citation>
    <scope>IDENTIFICATION</scope>
</reference>
<feature type="transmembrane region" description="Helical" evidence="7">
    <location>
        <begin position="60"/>
        <end position="82"/>
    </location>
</feature>
<dbReference type="Gene3D" id="3.30.160.60">
    <property type="entry name" value="Classic Zinc Finger"/>
    <property type="match status" value="1"/>
</dbReference>
<evidence type="ECO:0000259" key="9">
    <source>
        <dbReference type="PROSITE" id="PS51039"/>
    </source>
</evidence>
<dbReference type="Pfam" id="PF01428">
    <property type="entry name" value="zf-AN1"/>
    <property type="match status" value="1"/>
</dbReference>
<dbReference type="FunCoup" id="A0A7N2M1W0">
    <property type="interactions" value="2668"/>
</dbReference>
<reference evidence="10 11" key="1">
    <citation type="journal article" date="2016" name="G3 (Bethesda)">
        <title>First Draft Assembly and Annotation of the Genome of a California Endemic Oak Quercus lobata Nee (Fagaceae).</title>
        <authorList>
            <person name="Sork V.L."/>
            <person name="Fitz-Gibbon S.T."/>
            <person name="Puiu D."/>
            <person name="Crepeau M."/>
            <person name="Gugger P.F."/>
            <person name="Sherman R."/>
            <person name="Stevens K."/>
            <person name="Langley C.H."/>
            <person name="Pellegrini M."/>
            <person name="Salzberg S.L."/>
        </authorList>
    </citation>
    <scope>NUCLEOTIDE SEQUENCE [LARGE SCALE GENOMIC DNA]</scope>
    <source>
        <strain evidence="10 11">cv. SW786</strain>
    </source>
</reference>
<evidence type="ECO:0000313" key="10">
    <source>
        <dbReference type="EnsemblPlants" id="QL07p000156:mrna"/>
    </source>
</evidence>
<evidence type="ECO:0008006" key="12">
    <source>
        <dbReference type="Google" id="ProtNLM"/>
    </source>
</evidence>
<accession>A0A7N2M1W0</accession>
<dbReference type="PROSITE" id="PS00028">
    <property type="entry name" value="ZINC_FINGER_C2H2_1"/>
    <property type="match status" value="2"/>
</dbReference>
<dbReference type="Gene3D" id="4.10.1110.10">
    <property type="entry name" value="AN1-like Zinc finger"/>
    <property type="match status" value="2"/>
</dbReference>
<dbReference type="SMART" id="SM00154">
    <property type="entry name" value="ZnF_AN1"/>
    <property type="match status" value="3"/>
</dbReference>
<dbReference type="InterPro" id="IPR057357">
    <property type="entry name" value="Znf-C2H2_ZFAND2A/B"/>
</dbReference>
<keyword evidence="4 6" id="KW-0863">Zinc-finger</keyword>
<protein>
    <recommendedName>
        <fullName evidence="12">Zinc finger AN1 and C2H2 domain-containing stress-associated protein 16</fullName>
    </recommendedName>
</protein>
<dbReference type="PANTHER" id="PTHR14677">
    <property type="entry name" value="ARSENITE INDUCUBLE RNA ASSOCIATED PROTEIN AIP-1-RELATED"/>
    <property type="match status" value="1"/>
</dbReference>
<feature type="domain" description="AN1-type" evidence="9">
    <location>
        <begin position="143"/>
        <end position="193"/>
    </location>
</feature>
<dbReference type="PANTHER" id="PTHR14677:SF27">
    <property type="entry name" value="ZINC FINGER AN1 AND C2H2 DOMAIN-CONTAINING STRESS-ASSOCIATED PROTEIN 11"/>
    <property type="match status" value="1"/>
</dbReference>
<keyword evidence="5" id="KW-0862">Zinc</keyword>
<dbReference type="OMA" id="QCPNANQ"/>
<evidence type="ECO:0000256" key="2">
    <source>
        <dbReference type="ARBA" id="ARBA00022723"/>
    </source>
</evidence>
<dbReference type="InterPro" id="IPR035896">
    <property type="entry name" value="AN1-like_Znf"/>
</dbReference>
<evidence type="ECO:0000313" key="11">
    <source>
        <dbReference type="Proteomes" id="UP000594261"/>
    </source>
</evidence>
<evidence type="ECO:0000256" key="1">
    <source>
        <dbReference type="ARBA" id="ARBA00003732"/>
    </source>
</evidence>
<dbReference type="Pfam" id="PF25403">
    <property type="entry name" value="zf-C2H2_ZFAND2"/>
    <property type="match status" value="1"/>
</dbReference>
<dbReference type="SUPFAM" id="SSF57667">
    <property type="entry name" value="beta-beta-alpha zinc fingers"/>
    <property type="match status" value="1"/>
</dbReference>
<keyword evidence="7" id="KW-0472">Membrane</keyword>
<dbReference type="Proteomes" id="UP000594261">
    <property type="component" value="Chromosome 7"/>
</dbReference>
<dbReference type="InterPro" id="IPR036236">
    <property type="entry name" value="Znf_C2H2_sf"/>
</dbReference>
<evidence type="ECO:0000256" key="3">
    <source>
        <dbReference type="ARBA" id="ARBA00022737"/>
    </source>
</evidence>
<organism evidence="10 11">
    <name type="scientific">Quercus lobata</name>
    <name type="common">Valley oak</name>
    <dbReference type="NCBI Taxonomy" id="97700"/>
    <lineage>
        <taxon>Eukaryota</taxon>
        <taxon>Viridiplantae</taxon>
        <taxon>Streptophyta</taxon>
        <taxon>Embryophyta</taxon>
        <taxon>Tracheophyta</taxon>
        <taxon>Spermatophyta</taxon>
        <taxon>Magnoliopsida</taxon>
        <taxon>eudicotyledons</taxon>
        <taxon>Gunneridae</taxon>
        <taxon>Pentapetalae</taxon>
        <taxon>rosids</taxon>
        <taxon>fabids</taxon>
        <taxon>Fagales</taxon>
        <taxon>Fagaceae</taxon>
        <taxon>Quercus</taxon>
    </lineage>
</organism>
<sequence length="339" mass="37727">MGTPEFPDLGKHCSFDDCKLIDFLPFTCDRCRQKEVLRHRIMCSMLVSVFGNKLKDPGRIGWCCVPCGFLTFVFYLVFYGWVFCLEHRSYIKHSCPNADRQDVTVVICPLCAKGVRLIPDEDPNITWETHVNTECDPSNYEKVTKKKKCPVPGCKDILTFSNTIKCRDCLVDHCLKHRFGPDHKCPGPKKSEAGFPFMGLLSRSRKEESKPKRAPTSSSSAWATSILNAASTVRASAEASMSKLSTEISQKWQIAKDGMGQSSSSSGGIGQEECPQCGAKFSSVTTLVEHVEKVHERNGNRPGVKKVTIDVCPKCSRGFRDPVSLVQHVERDHGGTSRT</sequence>
<dbReference type="Gramene" id="QL07p000156:mrna">
    <property type="protein sequence ID" value="QL07p000156:mrna"/>
    <property type="gene ID" value="QL07p000156"/>
</dbReference>
<dbReference type="SUPFAM" id="SSF118310">
    <property type="entry name" value="AN1-like Zinc finger"/>
    <property type="match status" value="2"/>
</dbReference>
<dbReference type="InParanoid" id="A0A7N2M1W0"/>
<comment type="function">
    <text evidence="1">May be involved in environmental stress response.</text>
</comment>
<feature type="domain" description="C2H2-type" evidence="8">
    <location>
        <begin position="310"/>
        <end position="338"/>
    </location>
</feature>
<dbReference type="PROSITE" id="PS51039">
    <property type="entry name" value="ZF_AN1"/>
    <property type="match status" value="1"/>
</dbReference>
<keyword evidence="7" id="KW-0812">Transmembrane</keyword>
<dbReference type="InterPro" id="IPR000058">
    <property type="entry name" value="Znf_AN1"/>
</dbReference>
<dbReference type="InterPro" id="IPR013087">
    <property type="entry name" value="Znf_C2H2_type"/>
</dbReference>
<dbReference type="PROSITE" id="PS50157">
    <property type="entry name" value="ZINC_FINGER_C2H2_2"/>
    <property type="match status" value="2"/>
</dbReference>
<dbReference type="EnsemblPlants" id="QL07p000156:mrna">
    <property type="protein sequence ID" value="QL07p000156:mrna"/>
    <property type="gene ID" value="QL07p000156"/>
</dbReference>
<keyword evidence="11" id="KW-1185">Reference proteome</keyword>
<evidence type="ECO:0000259" key="8">
    <source>
        <dbReference type="PROSITE" id="PS50157"/>
    </source>
</evidence>
<name>A0A7N2M1W0_QUELO</name>
<evidence type="ECO:0000256" key="4">
    <source>
        <dbReference type="ARBA" id="ARBA00022771"/>
    </source>
</evidence>